<dbReference type="Pfam" id="PF03720">
    <property type="entry name" value="UDPG_MGDP_dh_C"/>
    <property type="match status" value="1"/>
</dbReference>
<proteinExistence type="inferred from homology"/>
<dbReference type="PANTHER" id="PTHR43491:SF1">
    <property type="entry name" value="UDP-N-ACETYL-D-MANNOSAMINE DEHYDROGENASE"/>
    <property type="match status" value="1"/>
</dbReference>
<evidence type="ECO:0000313" key="5">
    <source>
        <dbReference type="EMBL" id="MFC3528510.1"/>
    </source>
</evidence>
<evidence type="ECO:0000259" key="4">
    <source>
        <dbReference type="SMART" id="SM00984"/>
    </source>
</evidence>
<dbReference type="InterPro" id="IPR036220">
    <property type="entry name" value="UDP-Glc/GDP-Man_DH_C_sf"/>
</dbReference>
<dbReference type="Pfam" id="PF00984">
    <property type="entry name" value="UDPG_MGDP_dh"/>
    <property type="match status" value="1"/>
</dbReference>
<keyword evidence="2" id="KW-0520">NAD</keyword>
<keyword evidence="1" id="KW-0560">Oxidoreductase</keyword>
<dbReference type="PANTHER" id="PTHR43491">
    <property type="entry name" value="UDP-N-ACETYL-D-MANNOSAMINE DEHYDROGENASE"/>
    <property type="match status" value="1"/>
</dbReference>
<gene>
    <name evidence="5" type="ORF">ACFOMH_10010</name>
</gene>
<reference evidence="6" key="1">
    <citation type="journal article" date="2019" name="Int. J. Syst. Evol. Microbiol.">
        <title>The Global Catalogue of Microorganisms (GCM) 10K type strain sequencing project: providing services to taxonomists for standard genome sequencing and annotation.</title>
        <authorList>
            <consortium name="The Broad Institute Genomics Platform"/>
            <consortium name="The Broad Institute Genome Sequencing Center for Infectious Disease"/>
            <person name="Wu L."/>
            <person name="Ma J."/>
        </authorList>
    </citation>
    <scope>NUCLEOTIDE SEQUENCE [LARGE SCALE GENOMIC DNA]</scope>
    <source>
        <strain evidence="6">KCTC 42899</strain>
    </source>
</reference>
<protein>
    <submittedName>
        <fullName evidence="5">Nucleotide sugar dehydrogenase</fullName>
    </submittedName>
</protein>
<dbReference type="InterPro" id="IPR017476">
    <property type="entry name" value="UDP-Glc/GDP-Man"/>
</dbReference>
<dbReference type="EMBL" id="JBHRXJ010000006">
    <property type="protein sequence ID" value="MFC3528510.1"/>
    <property type="molecule type" value="Genomic_DNA"/>
</dbReference>
<evidence type="ECO:0000256" key="3">
    <source>
        <dbReference type="PIRNR" id="PIRNR000124"/>
    </source>
</evidence>
<dbReference type="Proteomes" id="UP001595721">
    <property type="component" value="Unassembled WGS sequence"/>
</dbReference>
<dbReference type="PIRSF" id="PIRSF500136">
    <property type="entry name" value="UDP_ManNAc_DH"/>
    <property type="match status" value="1"/>
</dbReference>
<dbReference type="SUPFAM" id="SSF52413">
    <property type="entry name" value="UDP-glucose/GDP-mannose dehydrogenase C-terminal domain"/>
    <property type="match status" value="1"/>
</dbReference>
<dbReference type="PIRSF" id="PIRSF000124">
    <property type="entry name" value="UDPglc_GDPman_dh"/>
    <property type="match status" value="1"/>
</dbReference>
<evidence type="ECO:0000313" key="6">
    <source>
        <dbReference type="Proteomes" id="UP001595721"/>
    </source>
</evidence>
<comment type="similarity">
    <text evidence="3">Belongs to the UDP-glucose/GDP-mannose dehydrogenase family.</text>
</comment>
<sequence length="435" mass="47520">MLNDLLQKIEDRTAKVGVVGLGYVGIPLAMRISEMGLPVLGFDILPERIRQMDEGISPIRHIPDAAIAAMRDRGFRATADYSRAAECDALLICVPTPLDKHREPDLHFVTATMDSLAPHLRAGQLLSLESTTWPGTTAEVLAPYFTRAGLIPGETAFLVYSPEREDPGNPDFDTSRIPKVVGGDDPTSQAAGVALYSAFIDTVVPVSSTRAAEMVKLLENIYRAVNIGLVNELKIVAQGMGLDIFEVINAAATKPFGFKAFYPGPGIGGHCIPIDPFYLTWKAREYGIHTRFIELAGEVNAAMPDYVLQKTIQALSARGIAMSNARLLVLGIAYKRDVDDVRESPSVHLMESLRKWGARIDYSDSNVPVFPVMREHSFDLASVPLTPETLAEYDAVLVLTDHSDVDYDMLREHAALIIDARGRYSGVSDPKIVSA</sequence>
<dbReference type="InterPro" id="IPR028359">
    <property type="entry name" value="UDP_ManNAc/GlcNAc_DH"/>
</dbReference>
<dbReference type="InterPro" id="IPR014026">
    <property type="entry name" value="UDP-Glc/GDP-Man_DH_dimer"/>
</dbReference>
<dbReference type="InterPro" id="IPR008927">
    <property type="entry name" value="6-PGluconate_DH-like_C_sf"/>
</dbReference>
<dbReference type="InterPro" id="IPR036291">
    <property type="entry name" value="NAD(P)-bd_dom_sf"/>
</dbReference>
<feature type="domain" description="UDP-glucose/GDP-mannose dehydrogenase C-terminal" evidence="4">
    <location>
        <begin position="328"/>
        <end position="426"/>
    </location>
</feature>
<dbReference type="Pfam" id="PF03721">
    <property type="entry name" value="UDPG_MGDP_dh_N"/>
    <property type="match status" value="1"/>
</dbReference>
<organism evidence="5 6">
    <name type="scientific">Paracoccus mangrovi</name>
    <dbReference type="NCBI Taxonomy" id="1715645"/>
    <lineage>
        <taxon>Bacteria</taxon>
        <taxon>Pseudomonadati</taxon>
        <taxon>Pseudomonadota</taxon>
        <taxon>Alphaproteobacteria</taxon>
        <taxon>Rhodobacterales</taxon>
        <taxon>Paracoccaceae</taxon>
        <taxon>Paracoccus</taxon>
    </lineage>
</organism>
<evidence type="ECO:0000256" key="1">
    <source>
        <dbReference type="ARBA" id="ARBA00023002"/>
    </source>
</evidence>
<name>A0ABV7R369_9RHOB</name>
<keyword evidence="6" id="KW-1185">Reference proteome</keyword>
<dbReference type="RefSeq" id="WP_377744269.1">
    <property type="nucleotide sequence ID" value="NZ_JBHRXJ010000006.1"/>
</dbReference>
<comment type="caution">
    <text evidence="5">The sequence shown here is derived from an EMBL/GenBank/DDBJ whole genome shotgun (WGS) entry which is preliminary data.</text>
</comment>
<dbReference type="InterPro" id="IPR001732">
    <property type="entry name" value="UDP-Glc/GDP-Man_DH_N"/>
</dbReference>
<evidence type="ECO:0000256" key="2">
    <source>
        <dbReference type="ARBA" id="ARBA00023027"/>
    </source>
</evidence>
<dbReference type="SUPFAM" id="SSF51735">
    <property type="entry name" value="NAD(P)-binding Rossmann-fold domains"/>
    <property type="match status" value="1"/>
</dbReference>
<dbReference type="InterPro" id="IPR014027">
    <property type="entry name" value="UDP-Glc/GDP-Man_DH_C"/>
</dbReference>
<dbReference type="Gene3D" id="3.40.50.720">
    <property type="entry name" value="NAD(P)-binding Rossmann-like Domain"/>
    <property type="match status" value="2"/>
</dbReference>
<dbReference type="SUPFAM" id="SSF48179">
    <property type="entry name" value="6-phosphogluconate dehydrogenase C-terminal domain-like"/>
    <property type="match status" value="1"/>
</dbReference>
<accession>A0ABV7R369</accession>
<dbReference type="SMART" id="SM00984">
    <property type="entry name" value="UDPG_MGDP_dh_C"/>
    <property type="match status" value="1"/>
</dbReference>
<dbReference type="NCBIfam" id="TIGR03026">
    <property type="entry name" value="NDP-sugDHase"/>
    <property type="match status" value="1"/>
</dbReference>